<evidence type="ECO:0000313" key="2">
    <source>
        <dbReference type="EMBL" id="GBG79854.1"/>
    </source>
</evidence>
<sequence>MRHQRLFACLDEIVTRVHATTKIQRRGNTDRSHVPTVPMNRDSISQPKQETQWIHQKNLIFSSFIASCPQ</sequence>
<evidence type="ECO:0000313" key="3">
    <source>
        <dbReference type="Proteomes" id="UP000265515"/>
    </source>
</evidence>
<name>A0A388LC40_CHABU</name>
<comment type="caution">
    <text evidence="2">The sequence shown here is derived from an EMBL/GenBank/DDBJ whole genome shotgun (WGS) entry which is preliminary data.</text>
</comment>
<protein>
    <submittedName>
        <fullName evidence="2">Uncharacterized protein</fullName>
    </submittedName>
</protein>
<dbReference type="EMBL" id="BFEA01000330">
    <property type="protein sequence ID" value="GBG79854.1"/>
    <property type="molecule type" value="Genomic_DNA"/>
</dbReference>
<reference evidence="2 3" key="1">
    <citation type="journal article" date="2018" name="Cell">
        <title>The Chara Genome: Secondary Complexity and Implications for Plant Terrestrialization.</title>
        <authorList>
            <person name="Nishiyama T."/>
            <person name="Sakayama H."/>
            <person name="Vries J.D."/>
            <person name="Buschmann H."/>
            <person name="Saint-Marcoux D."/>
            <person name="Ullrich K.K."/>
            <person name="Haas F.B."/>
            <person name="Vanderstraeten L."/>
            <person name="Becker D."/>
            <person name="Lang D."/>
            <person name="Vosolsobe S."/>
            <person name="Rombauts S."/>
            <person name="Wilhelmsson P.K.I."/>
            <person name="Janitza P."/>
            <person name="Kern R."/>
            <person name="Heyl A."/>
            <person name="Rumpler F."/>
            <person name="Villalobos L.I.A.C."/>
            <person name="Clay J.M."/>
            <person name="Skokan R."/>
            <person name="Toyoda A."/>
            <person name="Suzuki Y."/>
            <person name="Kagoshima H."/>
            <person name="Schijlen E."/>
            <person name="Tajeshwar N."/>
            <person name="Catarino B."/>
            <person name="Hetherington A.J."/>
            <person name="Saltykova A."/>
            <person name="Bonnot C."/>
            <person name="Breuninger H."/>
            <person name="Symeonidi A."/>
            <person name="Radhakrishnan G.V."/>
            <person name="Van Nieuwerburgh F."/>
            <person name="Deforce D."/>
            <person name="Chang C."/>
            <person name="Karol K.G."/>
            <person name="Hedrich R."/>
            <person name="Ulvskov P."/>
            <person name="Glockner G."/>
            <person name="Delwiche C.F."/>
            <person name="Petrasek J."/>
            <person name="Van de Peer Y."/>
            <person name="Friml J."/>
            <person name="Beilby M."/>
            <person name="Dolan L."/>
            <person name="Kohara Y."/>
            <person name="Sugano S."/>
            <person name="Fujiyama A."/>
            <person name="Delaux P.-M."/>
            <person name="Quint M."/>
            <person name="TheiBen G."/>
            <person name="Hagemann M."/>
            <person name="Harholt J."/>
            <person name="Dunand C."/>
            <person name="Zachgo S."/>
            <person name="Langdale J."/>
            <person name="Maumus F."/>
            <person name="Straeten D.V.D."/>
            <person name="Gould S.B."/>
            <person name="Rensing S.A."/>
        </authorList>
    </citation>
    <scope>NUCLEOTIDE SEQUENCE [LARGE SCALE GENOMIC DNA]</scope>
    <source>
        <strain evidence="2 3">S276</strain>
    </source>
</reference>
<organism evidence="2 3">
    <name type="scientific">Chara braunii</name>
    <name type="common">Braun's stonewort</name>
    <dbReference type="NCBI Taxonomy" id="69332"/>
    <lineage>
        <taxon>Eukaryota</taxon>
        <taxon>Viridiplantae</taxon>
        <taxon>Streptophyta</taxon>
        <taxon>Charophyceae</taxon>
        <taxon>Charales</taxon>
        <taxon>Characeae</taxon>
        <taxon>Chara</taxon>
    </lineage>
</organism>
<dbReference type="Proteomes" id="UP000265515">
    <property type="component" value="Unassembled WGS sequence"/>
</dbReference>
<evidence type="ECO:0000256" key="1">
    <source>
        <dbReference type="SAM" id="MobiDB-lite"/>
    </source>
</evidence>
<dbReference type="AlphaFoldDB" id="A0A388LC40"/>
<dbReference type="Gramene" id="GBG79854">
    <property type="protein sequence ID" value="GBG79854"/>
    <property type="gene ID" value="CBR_g30119"/>
</dbReference>
<accession>A0A388LC40</accession>
<keyword evidence="3" id="KW-1185">Reference proteome</keyword>
<proteinExistence type="predicted"/>
<gene>
    <name evidence="2" type="ORF">CBR_g30119</name>
</gene>
<feature type="region of interest" description="Disordered" evidence="1">
    <location>
        <begin position="22"/>
        <end position="47"/>
    </location>
</feature>